<dbReference type="InterPro" id="IPR045584">
    <property type="entry name" value="Pilin-like"/>
</dbReference>
<keyword evidence="1" id="KW-0812">Transmembrane</keyword>
<dbReference type="RefSeq" id="WP_377143802.1">
    <property type="nucleotide sequence ID" value="NZ_JBHTIA010000011.1"/>
</dbReference>
<keyword evidence="1" id="KW-0472">Membrane</keyword>
<keyword evidence="1" id="KW-1133">Transmembrane helix</keyword>
<dbReference type="Proteomes" id="UP001597073">
    <property type="component" value="Unassembled WGS sequence"/>
</dbReference>
<evidence type="ECO:0000313" key="2">
    <source>
        <dbReference type="EMBL" id="MFD0766148.1"/>
    </source>
</evidence>
<gene>
    <name evidence="2" type="ORF">ACFQZI_14890</name>
</gene>
<accession>A0ABW2ZIU0</accession>
<evidence type="ECO:0000313" key="3">
    <source>
        <dbReference type="Proteomes" id="UP001597073"/>
    </source>
</evidence>
<proteinExistence type="predicted"/>
<dbReference type="SUPFAM" id="SSF54523">
    <property type="entry name" value="Pili subunits"/>
    <property type="match status" value="1"/>
</dbReference>
<comment type="caution">
    <text evidence="2">The sequence shown here is derived from an EMBL/GenBank/DDBJ whole genome shotgun (WGS) entry which is preliminary data.</text>
</comment>
<protein>
    <submittedName>
        <fullName evidence="2">Type II secretion system protein J</fullName>
    </submittedName>
</protein>
<dbReference type="EMBL" id="JBHTIA010000011">
    <property type="protein sequence ID" value="MFD0766148.1"/>
    <property type="molecule type" value="Genomic_DNA"/>
</dbReference>
<feature type="transmembrane region" description="Helical" evidence="1">
    <location>
        <begin position="7"/>
        <end position="28"/>
    </location>
</feature>
<dbReference type="Pfam" id="PF07963">
    <property type="entry name" value="N_methyl"/>
    <property type="match status" value="1"/>
</dbReference>
<dbReference type="InterPro" id="IPR012902">
    <property type="entry name" value="N_methyl_site"/>
</dbReference>
<keyword evidence="3" id="KW-1185">Reference proteome</keyword>
<organism evidence="2 3">
    <name type="scientific">Mucilaginibacter lutimaris</name>
    <dbReference type="NCBI Taxonomy" id="931629"/>
    <lineage>
        <taxon>Bacteria</taxon>
        <taxon>Pseudomonadati</taxon>
        <taxon>Bacteroidota</taxon>
        <taxon>Sphingobacteriia</taxon>
        <taxon>Sphingobacteriales</taxon>
        <taxon>Sphingobacteriaceae</taxon>
        <taxon>Mucilaginibacter</taxon>
    </lineage>
</organism>
<evidence type="ECO:0000256" key="1">
    <source>
        <dbReference type="SAM" id="Phobius"/>
    </source>
</evidence>
<reference evidence="3" key="1">
    <citation type="journal article" date="2019" name="Int. J. Syst. Evol. Microbiol.">
        <title>The Global Catalogue of Microorganisms (GCM) 10K type strain sequencing project: providing services to taxonomists for standard genome sequencing and annotation.</title>
        <authorList>
            <consortium name="The Broad Institute Genomics Platform"/>
            <consortium name="The Broad Institute Genome Sequencing Center for Infectious Disease"/>
            <person name="Wu L."/>
            <person name="Ma J."/>
        </authorList>
    </citation>
    <scope>NUCLEOTIDE SEQUENCE [LARGE SCALE GENOMIC DNA]</scope>
    <source>
        <strain evidence="3">CCUG 60742</strain>
    </source>
</reference>
<name>A0ABW2ZIU0_9SPHI</name>
<sequence>MNKQLRSFTLVEMIVVMLLTAIVIGMAYEVFRIVSESYRSFAEKNEKVNDVERLEHWLGRDFLRSEAITAGAGELRMAISGDTVIYRFSDSAVVRQGLKIDSIPVQTSGMQTAFRGIPSPAGAQWVPADELNFTIVLEKQQIPEYFYKLYSAEQLINLTDGIDRHQ</sequence>